<accession>A0AA36A0V6</accession>
<evidence type="ECO:0000313" key="2">
    <source>
        <dbReference type="Proteomes" id="UP001177003"/>
    </source>
</evidence>
<gene>
    <name evidence="1" type="ORF">LSALG_LOCUS41004</name>
</gene>
<dbReference type="Proteomes" id="UP001177003">
    <property type="component" value="Chromosome 9"/>
</dbReference>
<dbReference type="EMBL" id="OX465085">
    <property type="protein sequence ID" value="CAI9302519.1"/>
    <property type="molecule type" value="Genomic_DNA"/>
</dbReference>
<dbReference type="AlphaFoldDB" id="A0AA36A0V6"/>
<protein>
    <submittedName>
        <fullName evidence="1">Uncharacterized protein</fullName>
    </submittedName>
</protein>
<reference evidence="1" key="1">
    <citation type="submission" date="2023-04" db="EMBL/GenBank/DDBJ databases">
        <authorList>
            <person name="Vijverberg K."/>
            <person name="Xiong W."/>
            <person name="Schranz E."/>
        </authorList>
    </citation>
    <scope>NUCLEOTIDE SEQUENCE</scope>
</reference>
<organism evidence="1 2">
    <name type="scientific">Lactuca saligna</name>
    <name type="common">Willowleaf lettuce</name>
    <dbReference type="NCBI Taxonomy" id="75948"/>
    <lineage>
        <taxon>Eukaryota</taxon>
        <taxon>Viridiplantae</taxon>
        <taxon>Streptophyta</taxon>
        <taxon>Embryophyta</taxon>
        <taxon>Tracheophyta</taxon>
        <taxon>Spermatophyta</taxon>
        <taxon>Magnoliopsida</taxon>
        <taxon>eudicotyledons</taxon>
        <taxon>Gunneridae</taxon>
        <taxon>Pentapetalae</taxon>
        <taxon>asterids</taxon>
        <taxon>campanulids</taxon>
        <taxon>Asterales</taxon>
        <taxon>Asteraceae</taxon>
        <taxon>Cichorioideae</taxon>
        <taxon>Cichorieae</taxon>
        <taxon>Lactucinae</taxon>
        <taxon>Lactuca</taxon>
    </lineage>
</organism>
<keyword evidence="2" id="KW-1185">Reference proteome</keyword>
<name>A0AA36A0V6_LACSI</name>
<proteinExistence type="predicted"/>
<dbReference type="Gene3D" id="1.10.1370.40">
    <property type="match status" value="1"/>
</dbReference>
<evidence type="ECO:0000313" key="1">
    <source>
        <dbReference type="EMBL" id="CAI9302519.1"/>
    </source>
</evidence>
<sequence>MVFRYHLPTSKSLLKLLRHTLKRQDEGLVAGIRGIEWDAVELPFQFMENWCYRRNEVRVADENFPNLGCENERNPCLANKTNYIIIIYFLPFLIRQNSTMTFDGMSQGYKVLKL</sequence>